<dbReference type="InterPro" id="IPR051136">
    <property type="entry name" value="Intracellular_Lectin-GPT"/>
</dbReference>
<gene>
    <name evidence="2" type="ORF">RI543_003442</name>
</gene>
<dbReference type="CDD" id="cd07308">
    <property type="entry name" value="lectin_leg-like"/>
    <property type="match status" value="1"/>
</dbReference>
<reference evidence="3" key="1">
    <citation type="submission" date="2023-07" db="EMBL/GenBank/DDBJ databases">
        <title>A draft genome of Kazachstania heterogenica Y-27499.</title>
        <authorList>
            <person name="Donic C."/>
            <person name="Kralova J.S."/>
            <person name="Fidel L."/>
            <person name="Ben-Dor S."/>
            <person name="Jung S."/>
        </authorList>
    </citation>
    <scope>NUCLEOTIDE SEQUENCE [LARGE SCALE GENOMIC DNA]</scope>
    <source>
        <strain evidence="3">Y27499</strain>
    </source>
</reference>
<evidence type="ECO:0000313" key="3">
    <source>
        <dbReference type="Proteomes" id="UP001306508"/>
    </source>
</evidence>
<feature type="transmembrane region" description="Helical" evidence="1">
    <location>
        <begin position="375"/>
        <end position="395"/>
    </location>
</feature>
<protein>
    <recommendedName>
        <fullName evidence="4">L-type lectin-like domain-containing protein</fullName>
    </recommendedName>
</protein>
<dbReference type="GO" id="GO:0006888">
    <property type="term" value="P:endoplasmic reticulum to Golgi vesicle-mediated transport"/>
    <property type="evidence" value="ECO:0007669"/>
    <property type="project" value="TreeGrafter"/>
</dbReference>
<dbReference type="PANTHER" id="PTHR12223:SF45">
    <property type="entry name" value="RE50040P"/>
    <property type="match status" value="1"/>
</dbReference>
<evidence type="ECO:0000313" key="2">
    <source>
        <dbReference type="EMBL" id="KAK5779550.1"/>
    </source>
</evidence>
<name>A0AAN8A8J1_9SACH</name>
<keyword evidence="3" id="KW-1185">Reference proteome</keyword>
<dbReference type="AlphaFoldDB" id="A0AAN8A8J1"/>
<sequence length="421" mass="49127">MYQHKSKIIKIPNNDASLSPPYLDKINKYWYIGGSTQIKNDRSIKLTSKNIPHTHGSIISNGIGDNAINDFEIEFVFKLSYAENSLGKVGDGISFILTSQNGFLLKDLTSSFARRQYIINSGGVLPNDISMMGFPKNLPGLSLVLDTFANDSKNKEYVPFLDIFLNSNPQEDFYDIDSDGSKSTVRRLNKDHIKLRKNVLQGDMICLRIIYIESISFLKIDIRYENVGNYWIELFSNNNLPDTETQLIFLPKNEKTGQRFIGMGALNGDLTETVELFRIKTNEFHWDNDINQEDLYDFNHYKEWENFLLKEFHEQITNEKDSFTRWKMINSQPIYENHLQETSKLMNLKPLSHTKLYCQKDSKYDSSLWKFLQSIFKWMAIVFIMITLYLFSIYVRVSKKHWKKIQSKKFKKSLKGSLLPI</sequence>
<dbReference type="GO" id="GO:0005793">
    <property type="term" value="C:endoplasmic reticulum-Golgi intermediate compartment"/>
    <property type="evidence" value="ECO:0007669"/>
    <property type="project" value="TreeGrafter"/>
</dbReference>
<dbReference type="Gene3D" id="2.60.120.200">
    <property type="match status" value="1"/>
</dbReference>
<evidence type="ECO:0008006" key="4">
    <source>
        <dbReference type="Google" id="ProtNLM"/>
    </source>
</evidence>
<dbReference type="GO" id="GO:0000139">
    <property type="term" value="C:Golgi membrane"/>
    <property type="evidence" value="ECO:0007669"/>
    <property type="project" value="TreeGrafter"/>
</dbReference>
<dbReference type="GO" id="GO:0030134">
    <property type="term" value="C:COPII-coated ER to Golgi transport vesicle"/>
    <property type="evidence" value="ECO:0007669"/>
    <property type="project" value="TreeGrafter"/>
</dbReference>
<keyword evidence="1" id="KW-0472">Membrane</keyword>
<dbReference type="GO" id="GO:0005537">
    <property type="term" value="F:D-mannose binding"/>
    <property type="evidence" value="ECO:0007669"/>
    <property type="project" value="TreeGrafter"/>
</dbReference>
<evidence type="ECO:0000256" key="1">
    <source>
        <dbReference type="SAM" id="Phobius"/>
    </source>
</evidence>
<dbReference type="Proteomes" id="UP001306508">
    <property type="component" value="Unassembled WGS sequence"/>
</dbReference>
<keyword evidence="1" id="KW-0812">Transmembrane</keyword>
<comment type="caution">
    <text evidence="2">The sequence shown here is derived from an EMBL/GenBank/DDBJ whole genome shotgun (WGS) entry which is preliminary data.</text>
</comment>
<proteinExistence type="predicted"/>
<dbReference type="GO" id="GO:0005789">
    <property type="term" value="C:endoplasmic reticulum membrane"/>
    <property type="evidence" value="ECO:0007669"/>
    <property type="project" value="TreeGrafter"/>
</dbReference>
<accession>A0AAN8A8J1</accession>
<dbReference type="SUPFAM" id="SSF49899">
    <property type="entry name" value="Concanavalin A-like lectins/glucanases"/>
    <property type="match status" value="1"/>
</dbReference>
<dbReference type="PANTHER" id="PTHR12223">
    <property type="entry name" value="VESICULAR MANNOSE-BINDING LECTIN"/>
    <property type="match status" value="1"/>
</dbReference>
<organism evidence="2 3">
    <name type="scientific">Arxiozyma heterogenica</name>
    <dbReference type="NCBI Taxonomy" id="278026"/>
    <lineage>
        <taxon>Eukaryota</taxon>
        <taxon>Fungi</taxon>
        <taxon>Dikarya</taxon>
        <taxon>Ascomycota</taxon>
        <taxon>Saccharomycotina</taxon>
        <taxon>Saccharomycetes</taxon>
        <taxon>Saccharomycetales</taxon>
        <taxon>Saccharomycetaceae</taxon>
        <taxon>Arxiozyma</taxon>
    </lineage>
</organism>
<dbReference type="InterPro" id="IPR013320">
    <property type="entry name" value="ConA-like_dom_sf"/>
</dbReference>
<keyword evidence="1" id="KW-1133">Transmembrane helix</keyword>
<dbReference type="EMBL" id="JAWIZZ010000047">
    <property type="protein sequence ID" value="KAK5779550.1"/>
    <property type="molecule type" value="Genomic_DNA"/>
</dbReference>